<feature type="domain" description="Release factor glutamine methyltransferase N-terminal" evidence="7">
    <location>
        <begin position="15"/>
        <end position="75"/>
    </location>
</feature>
<evidence type="ECO:0000256" key="1">
    <source>
        <dbReference type="ARBA" id="ARBA00022603"/>
    </source>
</evidence>
<dbReference type="PANTHER" id="PTHR18895:SF74">
    <property type="entry name" value="MTRF1L RELEASE FACTOR GLUTAMINE METHYLTRANSFERASE"/>
    <property type="match status" value="1"/>
</dbReference>
<comment type="similarity">
    <text evidence="5">Belongs to the protein N5-glutamine methyltransferase family. PrmC subfamily.</text>
</comment>
<keyword evidence="1 5" id="KW-0489">Methyltransferase</keyword>
<feature type="domain" description="Methyltransferase small" evidence="6">
    <location>
        <begin position="105"/>
        <end position="191"/>
    </location>
</feature>
<dbReference type="InterPro" id="IPR040758">
    <property type="entry name" value="PrmC_N"/>
</dbReference>
<dbReference type="HAMAP" id="MF_02126">
    <property type="entry name" value="RF_methyltr_PrmC"/>
    <property type="match status" value="1"/>
</dbReference>
<keyword evidence="3 5" id="KW-0949">S-adenosyl-L-methionine</keyword>
<dbReference type="NCBIfam" id="TIGR03534">
    <property type="entry name" value="RF_mod_PrmC"/>
    <property type="match status" value="1"/>
</dbReference>
<dbReference type="Gene3D" id="3.40.50.150">
    <property type="entry name" value="Vaccinia Virus protein VP39"/>
    <property type="match status" value="1"/>
</dbReference>
<comment type="caution">
    <text evidence="8">The sequence shown here is derived from an EMBL/GenBank/DDBJ whole genome shotgun (WGS) entry which is preliminary data.</text>
</comment>
<dbReference type="Proteomes" id="UP001172778">
    <property type="component" value="Unassembled WGS sequence"/>
</dbReference>
<evidence type="ECO:0000259" key="7">
    <source>
        <dbReference type="Pfam" id="PF17827"/>
    </source>
</evidence>
<dbReference type="EC" id="2.1.1.297" evidence="5"/>
<dbReference type="InterPro" id="IPR007848">
    <property type="entry name" value="Small_mtfrase_dom"/>
</dbReference>
<evidence type="ECO:0000313" key="8">
    <source>
        <dbReference type="EMBL" id="MDK2122555.1"/>
    </source>
</evidence>
<dbReference type="GO" id="GO:0032259">
    <property type="term" value="P:methylation"/>
    <property type="evidence" value="ECO:0007669"/>
    <property type="project" value="UniProtKB-KW"/>
</dbReference>
<proteinExistence type="inferred from homology"/>
<dbReference type="EMBL" id="JARRAF010000001">
    <property type="protein sequence ID" value="MDK2122555.1"/>
    <property type="molecule type" value="Genomic_DNA"/>
</dbReference>
<dbReference type="CDD" id="cd02440">
    <property type="entry name" value="AdoMet_MTases"/>
    <property type="match status" value="1"/>
</dbReference>
<sequence>MSENHCNALPTLDRSLRACGLPMSEARMLMEAASGLDRVRQITYPETVLDATSFAQFEALVARRRLGEPIAYLLGRREFYGLELAVGPGVLIPRPETELLVDLALERLPLGKQCLVLDLGTGSGAIPLAIASQRPDCTMTAVDVSPDALAIAERNGQCLGFAVRWCLSDWYDALQGEQFHLITSNPPYIAAGDWHLSEGDLRFEPIGALTDGADGLAHIRQIISEAGAHLYAEGWLLFEHGYDQAAACRQLLQSHGFTAVQSWQDLAGIERVTGGQLAATALR</sequence>
<dbReference type="GO" id="GO:0102559">
    <property type="term" value="F:peptide chain release factor N(5)-glutamine methyltransferase activity"/>
    <property type="evidence" value="ECO:0007669"/>
    <property type="project" value="UniProtKB-EC"/>
</dbReference>
<keyword evidence="9" id="KW-1185">Reference proteome</keyword>
<feature type="binding site" evidence="5">
    <location>
        <begin position="120"/>
        <end position="124"/>
    </location>
    <ligand>
        <name>S-adenosyl-L-methionine</name>
        <dbReference type="ChEBI" id="CHEBI:59789"/>
    </ligand>
</feature>
<comment type="function">
    <text evidence="5">Methylates the class 1 translation termination release factors RF1/PrfA and RF2/PrfB on the glutamine residue of the universally conserved GGQ motif.</text>
</comment>
<comment type="catalytic activity">
    <reaction evidence="4 5">
        <text>L-glutaminyl-[peptide chain release factor] + S-adenosyl-L-methionine = N(5)-methyl-L-glutaminyl-[peptide chain release factor] + S-adenosyl-L-homocysteine + H(+)</text>
        <dbReference type="Rhea" id="RHEA:42896"/>
        <dbReference type="Rhea" id="RHEA-COMP:10271"/>
        <dbReference type="Rhea" id="RHEA-COMP:10272"/>
        <dbReference type="ChEBI" id="CHEBI:15378"/>
        <dbReference type="ChEBI" id="CHEBI:30011"/>
        <dbReference type="ChEBI" id="CHEBI:57856"/>
        <dbReference type="ChEBI" id="CHEBI:59789"/>
        <dbReference type="ChEBI" id="CHEBI:61891"/>
        <dbReference type="EC" id="2.1.1.297"/>
    </reaction>
</comment>
<feature type="binding site" evidence="5">
    <location>
        <begin position="185"/>
        <end position="188"/>
    </location>
    <ligand>
        <name>substrate</name>
    </ligand>
</feature>
<dbReference type="PANTHER" id="PTHR18895">
    <property type="entry name" value="HEMK METHYLTRANSFERASE"/>
    <property type="match status" value="1"/>
</dbReference>
<evidence type="ECO:0000259" key="6">
    <source>
        <dbReference type="Pfam" id="PF05175"/>
    </source>
</evidence>
<feature type="binding site" evidence="5">
    <location>
        <position position="185"/>
    </location>
    <ligand>
        <name>S-adenosyl-L-methionine</name>
        <dbReference type="ChEBI" id="CHEBI:59789"/>
    </ligand>
</feature>
<organism evidence="8 9">
    <name type="scientific">Parachitinimonas caeni</name>
    <dbReference type="NCBI Taxonomy" id="3031301"/>
    <lineage>
        <taxon>Bacteria</taxon>
        <taxon>Pseudomonadati</taxon>
        <taxon>Pseudomonadota</taxon>
        <taxon>Betaproteobacteria</taxon>
        <taxon>Neisseriales</taxon>
        <taxon>Chitinibacteraceae</taxon>
        <taxon>Parachitinimonas</taxon>
    </lineage>
</organism>
<evidence type="ECO:0000256" key="3">
    <source>
        <dbReference type="ARBA" id="ARBA00022691"/>
    </source>
</evidence>
<evidence type="ECO:0000256" key="2">
    <source>
        <dbReference type="ARBA" id="ARBA00022679"/>
    </source>
</evidence>
<dbReference type="Pfam" id="PF17827">
    <property type="entry name" value="PrmC_N"/>
    <property type="match status" value="1"/>
</dbReference>
<dbReference type="NCBIfam" id="TIGR00536">
    <property type="entry name" value="hemK_fam"/>
    <property type="match status" value="1"/>
</dbReference>
<accession>A0ABT7DR60</accession>
<dbReference type="InterPro" id="IPR029063">
    <property type="entry name" value="SAM-dependent_MTases_sf"/>
</dbReference>
<gene>
    <name evidence="5 8" type="primary">prmC</name>
    <name evidence="8" type="ORF">PZA18_00665</name>
</gene>
<dbReference type="RefSeq" id="WP_284098838.1">
    <property type="nucleotide sequence ID" value="NZ_JARRAF010000001.1"/>
</dbReference>
<dbReference type="InterPro" id="IPR050320">
    <property type="entry name" value="N5-glutamine_MTase"/>
</dbReference>
<reference evidence="8" key="1">
    <citation type="submission" date="2023-03" db="EMBL/GenBank/DDBJ databases">
        <title>Chitinimonas shenzhenensis gen. nov., sp. nov., a novel member of family Burkholderiaceae isolated from activated sludge collected in Shen Zhen, China.</title>
        <authorList>
            <person name="Wang X."/>
        </authorList>
    </citation>
    <scope>NUCLEOTIDE SEQUENCE</scope>
    <source>
        <strain evidence="8">DQS-5</strain>
    </source>
</reference>
<dbReference type="Pfam" id="PF05175">
    <property type="entry name" value="MTS"/>
    <property type="match status" value="1"/>
</dbReference>
<dbReference type="Gene3D" id="1.10.8.10">
    <property type="entry name" value="DNA helicase RuvA subunit, C-terminal domain"/>
    <property type="match status" value="1"/>
</dbReference>
<evidence type="ECO:0000313" key="9">
    <source>
        <dbReference type="Proteomes" id="UP001172778"/>
    </source>
</evidence>
<feature type="binding site" evidence="5">
    <location>
        <position position="143"/>
    </location>
    <ligand>
        <name>S-adenosyl-L-methionine</name>
        <dbReference type="ChEBI" id="CHEBI:59789"/>
    </ligand>
</feature>
<evidence type="ECO:0000256" key="5">
    <source>
        <dbReference type="HAMAP-Rule" id="MF_02126"/>
    </source>
</evidence>
<dbReference type="InterPro" id="IPR019874">
    <property type="entry name" value="RF_methyltr_PrmC"/>
</dbReference>
<dbReference type="InterPro" id="IPR004556">
    <property type="entry name" value="HemK-like"/>
</dbReference>
<keyword evidence="2 5" id="KW-0808">Transferase</keyword>
<protein>
    <recommendedName>
        <fullName evidence="5">Release factor glutamine methyltransferase</fullName>
        <shortName evidence="5">RF MTase</shortName>
        <ecNumber evidence="5">2.1.1.297</ecNumber>
    </recommendedName>
    <alternativeName>
        <fullName evidence="5">N5-glutamine methyltransferase PrmC</fullName>
    </alternativeName>
    <alternativeName>
        <fullName evidence="5">Protein-(glutamine-N5) MTase PrmC</fullName>
    </alternativeName>
    <alternativeName>
        <fullName evidence="5">Protein-glutamine N-methyltransferase PrmC</fullName>
    </alternativeName>
</protein>
<evidence type="ECO:0000256" key="4">
    <source>
        <dbReference type="ARBA" id="ARBA00048391"/>
    </source>
</evidence>
<dbReference type="SUPFAM" id="SSF53335">
    <property type="entry name" value="S-adenosyl-L-methionine-dependent methyltransferases"/>
    <property type="match status" value="1"/>
</dbReference>
<feature type="binding site" evidence="5">
    <location>
        <position position="170"/>
    </location>
    <ligand>
        <name>S-adenosyl-L-methionine</name>
        <dbReference type="ChEBI" id="CHEBI:59789"/>
    </ligand>
</feature>
<name>A0ABT7DR60_9NEIS</name>